<evidence type="ECO:0000256" key="2">
    <source>
        <dbReference type="SAM" id="SignalP"/>
    </source>
</evidence>
<name>A0A8J6CDD9_DIALT</name>
<evidence type="ECO:0000313" key="3">
    <source>
        <dbReference type="EMBL" id="KAG8465755.1"/>
    </source>
</evidence>
<feature type="compositionally biased region" description="Basic and acidic residues" evidence="1">
    <location>
        <begin position="400"/>
        <end position="409"/>
    </location>
</feature>
<feature type="chain" id="PRO_5035212337" description="CDAN1-interacting nuclease 1" evidence="2">
    <location>
        <begin position="25"/>
        <end position="409"/>
    </location>
</feature>
<dbReference type="Pfam" id="PF14811">
    <property type="entry name" value="TPD"/>
    <property type="match status" value="1"/>
</dbReference>
<protein>
    <recommendedName>
        <fullName evidence="5">CDAN1-interacting nuclease 1</fullName>
    </recommendedName>
</protein>
<dbReference type="OrthoDB" id="10447774at2759"/>
<dbReference type="InterPro" id="IPR029404">
    <property type="entry name" value="CDIN1"/>
</dbReference>
<dbReference type="Proteomes" id="UP000751190">
    <property type="component" value="Unassembled WGS sequence"/>
</dbReference>
<feature type="region of interest" description="Disordered" evidence="1">
    <location>
        <begin position="380"/>
        <end position="409"/>
    </location>
</feature>
<gene>
    <name evidence="3" type="ORF">KFE25_005325</name>
</gene>
<evidence type="ECO:0000256" key="1">
    <source>
        <dbReference type="SAM" id="MobiDB-lite"/>
    </source>
</evidence>
<dbReference type="AlphaFoldDB" id="A0A8J6CDD9"/>
<reference evidence="3" key="1">
    <citation type="submission" date="2021-05" db="EMBL/GenBank/DDBJ databases">
        <title>The genome of the haptophyte Pavlova lutheri (Diacronema luteri, Pavlovales) - a model for lipid biosynthesis in eukaryotic algae.</title>
        <authorList>
            <person name="Hulatt C.J."/>
            <person name="Posewitz M.C."/>
        </authorList>
    </citation>
    <scope>NUCLEOTIDE SEQUENCE</scope>
    <source>
        <strain evidence="3">NIVA-4/92</strain>
    </source>
</reference>
<proteinExistence type="predicted"/>
<comment type="caution">
    <text evidence="3">The sequence shown here is derived from an EMBL/GenBank/DDBJ whole genome shotgun (WGS) entry which is preliminary data.</text>
</comment>
<keyword evidence="2" id="KW-0732">Signal</keyword>
<sequence>MGARGVRLFGVAAVLSAAASRTTPAPVSRAAIVISWPQTAITTPEVDRALVEFVATRHFGYHALDDAQRRRLGADLARSRLGSVTTLDQAVCVRNLLYKLQLDTQRAALSPHRMAEHYAADARGSIAASAAHFQTAPLEVARAVVRHRYCINGSLLRRVLQLTVSFVGERSESAASAPQLAAFRAHLLAAASERRLSAQAKRDLARFSRELSPADWLQIVWACEHDMQGVPKEVTYNGAQAGEAQLERHLARCGASFRTEQDLRLEQDEERRSTPDILFDEAFPVCLGPAQPSGTHGDRVCWLDMKNQYGTVSCGPASDALVEQLAGKAARYTADWGPGAFVLKYGFCSGLCRALREQLGSSAHLVTILSADSLPAASAPTFDAPNSRGDDDLDAAPWLGHDRASRSKW</sequence>
<keyword evidence="4" id="KW-1185">Reference proteome</keyword>
<evidence type="ECO:0000313" key="4">
    <source>
        <dbReference type="Proteomes" id="UP000751190"/>
    </source>
</evidence>
<organism evidence="3 4">
    <name type="scientific">Diacronema lutheri</name>
    <name type="common">Unicellular marine alga</name>
    <name type="synonym">Monochrysis lutheri</name>
    <dbReference type="NCBI Taxonomy" id="2081491"/>
    <lineage>
        <taxon>Eukaryota</taxon>
        <taxon>Haptista</taxon>
        <taxon>Haptophyta</taxon>
        <taxon>Pavlovophyceae</taxon>
        <taxon>Pavlovales</taxon>
        <taxon>Pavlovaceae</taxon>
        <taxon>Diacronema</taxon>
    </lineage>
</organism>
<accession>A0A8J6CDD9</accession>
<evidence type="ECO:0008006" key="5">
    <source>
        <dbReference type="Google" id="ProtNLM"/>
    </source>
</evidence>
<feature type="signal peptide" evidence="2">
    <location>
        <begin position="1"/>
        <end position="24"/>
    </location>
</feature>
<dbReference type="EMBL" id="JAGTXO010000009">
    <property type="protein sequence ID" value="KAG8465755.1"/>
    <property type="molecule type" value="Genomic_DNA"/>
</dbReference>